<evidence type="ECO:0000313" key="2">
    <source>
        <dbReference type="Proteomes" id="UP001379533"/>
    </source>
</evidence>
<dbReference type="Proteomes" id="UP001379533">
    <property type="component" value="Chromosome"/>
</dbReference>
<dbReference type="EMBL" id="CP089982">
    <property type="protein sequence ID" value="WXA99481.1"/>
    <property type="molecule type" value="Genomic_DNA"/>
</dbReference>
<dbReference type="RefSeq" id="WP_394850119.1">
    <property type="nucleotide sequence ID" value="NZ_CP089982.1"/>
</dbReference>
<evidence type="ECO:0000313" key="1">
    <source>
        <dbReference type="EMBL" id="WXA99481.1"/>
    </source>
</evidence>
<accession>A0ABZ2KLE3</accession>
<name>A0ABZ2KLE3_9BACT</name>
<organism evidence="1 2">
    <name type="scientific">Pendulispora brunnea</name>
    <dbReference type="NCBI Taxonomy" id="2905690"/>
    <lineage>
        <taxon>Bacteria</taxon>
        <taxon>Pseudomonadati</taxon>
        <taxon>Myxococcota</taxon>
        <taxon>Myxococcia</taxon>
        <taxon>Myxococcales</taxon>
        <taxon>Sorangiineae</taxon>
        <taxon>Pendulisporaceae</taxon>
        <taxon>Pendulispora</taxon>
    </lineage>
</organism>
<keyword evidence="2" id="KW-1185">Reference proteome</keyword>
<gene>
    <name evidence="1" type="ORF">LZC95_22005</name>
</gene>
<proteinExistence type="predicted"/>
<reference evidence="1 2" key="1">
    <citation type="submission" date="2021-12" db="EMBL/GenBank/DDBJ databases">
        <title>Discovery of the Pendulisporaceae a myxobacterial family with distinct sporulation behavior and unique specialized metabolism.</title>
        <authorList>
            <person name="Garcia R."/>
            <person name="Popoff A."/>
            <person name="Bader C.D."/>
            <person name="Loehr J."/>
            <person name="Walesch S."/>
            <person name="Walt C."/>
            <person name="Boldt J."/>
            <person name="Bunk B."/>
            <person name="Haeckl F.J.F.P.J."/>
            <person name="Gunesch A.P."/>
            <person name="Birkelbach J."/>
            <person name="Nuebel U."/>
            <person name="Pietschmann T."/>
            <person name="Bach T."/>
            <person name="Mueller R."/>
        </authorList>
    </citation>
    <scope>NUCLEOTIDE SEQUENCE [LARGE SCALE GENOMIC DNA]</scope>
    <source>
        <strain evidence="1 2">MSr12523</strain>
    </source>
</reference>
<sequence length="211" mass="22037">MTRTRSSFARRAAIIALALAQLSSFGILLNVATKDAEASVSISVAFDSLVQDSVSAGVMTPVEQYAALEKGRIYTYTRVKVDNAIAGDLGTGAEAWVVTVGGVIGNVGQTVDGEAVLHVGEPTLLFIRPDPNFPGLYMVTSRGQGQYAVANDAAKKTKVLLLGNGHGAVLPPPTTASSKAPRVLARDAIVGRPLDETIRTVAAAWGRLHAK</sequence>
<protein>
    <submittedName>
        <fullName evidence="1">Uncharacterized protein</fullName>
    </submittedName>
</protein>